<dbReference type="InterPro" id="IPR051540">
    <property type="entry name" value="S-2-haloacid_dehalogenase"/>
</dbReference>
<name>A0A7T8BCR7_9SPIR</name>
<reference evidence="2" key="1">
    <citation type="submission" date="2021-01" db="EMBL/GenBank/DDBJ databases">
        <title>Description of Breznakiella homolactica.</title>
        <authorList>
            <person name="Song Y."/>
            <person name="Brune A."/>
        </authorList>
    </citation>
    <scope>NUCLEOTIDE SEQUENCE</scope>
    <source>
        <strain evidence="2">RmG30</strain>
    </source>
</reference>
<dbReference type="SUPFAM" id="SSF56784">
    <property type="entry name" value="HAD-like"/>
    <property type="match status" value="1"/>
</dbReference>
<dbReference type="Pfam" id="PF00702">
    <property type="entry name" value="Hydrolase"/>
    <property type="match status" value="1"/>
</dbReference>
<evidence type="ECO:0000313" key="3">
    <source>
        <dbReference type="Proteomes" id="UP000595917"/>
    </source>
</evidence>
<dbReference type="NCBIfam" id="TIGR01549">
    <property type="entry name" value="HAD-SF-IA-v1"/>
    <property type="match status" value="1"/>
</dbReference>
<dbReference type="InterPro" id="IPR036412">
    <property type="entry name" value="HAD-like_sf"/>
</dbReference>
<keyword evidence="3" id="KW-1185">Reference proteome</keyword>
<dbReference type="InterPro" id="IPR006439">
    <property type="entry name" value="HAD-SF_hydro_IA"/>
</dbReference>
<dbReference type="Gene3D" id="3.40.50.1000">
    <property type="entry name" value="HAD superfamily/HAD-like"/>
    <property type="match status" value="1"/>
</dbReference>
<dbReference type="AlphaFoldDB" id="A0A7T8BCR7"/>
<dbReference type="Proteomes" id="UP000595917">
    <property type="component" value="Chromosome"/>
</dbReference>
<gene>
    <name evidence="2" type="ORF">JFL75_06435</name>
</gene>
<proteinExistence type="predicted"/>
<organism evidence="2 3">
    <name type="scientific">Breznakiella homolactica</name>
    <dbReference type="NCBI Taxonomy" id="2798577"/>
    <lineage>
        <taxon>Bacteria</taxon>
        <taxon>Pseudomonadati</taxon>
        <taxon>Spirochaetota</taxon>
        <taxon>Spirochaetia</taxon>
        <taxon>Spirochaetales</taxon>
        <taxon>Breznakiellaceae</taxon>
        <taxon>Breznakiella</taxon>
    </lineage>
</organism>
<dbReference type="PANTHER" id="PTHR43316">
    <property type="entry name" value="HYDROLASE, HALOACID DELAHOGENASE-RELATED"/>
    <property type="match status" value="1"/>
</dbReference>
<protein>
    <submittedName>
        <fullName evidence="2">HAD-IA family hydrolase</fullName>
    </submittedName>
</protein>
<dbReference type="SFLD" id="SFLDS00003">
    <property type="entry name" value="Haloacid_Dehalogenase"/>
    <property type="match status" value="1"/>
</dbReference>
<dbReference type="NCBIfam" id="TIGR01509">
    <property type="entry name" value="HAD-SF-IA-v3"/>
    <property type="match status" value="1"/>
</dbReference>
<keyword evidence="1 2" id="KW-0378">Hydrolase</keyword>
<dbReference type="GO" id="GO:0016787">
    <property type="term" value="F:hydrolase activity"/>
    <property type="evidence" value="ECO:0007669"/>
    <property type="project" value="UniProtKB-KW"/>
</dbReference>
<sequence>MKKTAVLFDLFYTLISPWHHTPKGEDEYTVLGMELSQFESLNAVNYEERACGRIREPAAMIAHILKDYDYPEETIQKAAEARMARIRRAIYHVDKKNLDLLRTLRETGYKTALISNADIADIYYWKGSALSECFDETLFSYDTGLLKPDPRIYELALERLGAAPGEALFAGDGGHRELVGAKKAGITTVLTTEYIQHTWPERIPALKKDADYTVERIEEILDILKSPDTE</sequence>
<evidence type="ECO:0000313" key="2">
    <source>
        <dbReference type="EMBL" id="QQO10548.1"/>
    </source>
</evidence>
<dbReference type="SFLD" id="SFLDG01129">
    <property type="entry name" value="C1.5:_HAD__Beta-PGM__Phosphata"/>
    <property type="match status" value="1"/>
</dbReference>
<accession>A0A7T8BCR7</accession>
<dbReference type="RefSeq" id="WP_215627853.1">
    <property type="nucleotide sequence ID" value="NZ_CP067089.2"/>
</dbReference>
<dbReference type="InterPro" id="IPR023214">
    <property type="entry name" value="HAD_sf"/>
</dbReference>
<dbReference type="PRINTS" id="PR00413">
    <property type="entry name" value="HADHALOGNASE"/>
</dbReference>
<dbReference type="EMBL" id="CP067089">
    <property type="protein sequence ID" value="QQO10548.1"/>
    <property type="molecule type" value="Genomic_DNA"/>
</dbReference>
<evidence type="ECO:0000256" key="1">
    <source>
        <dbReference type="ARBA" id="ARBA00022801"/>
    </source>
</evidence>
<dbReference type="KEGG" id="bhc:JFL75_06435"/>